<dbReference type="PROSITE" id="PS01033">
    <property type="entry name" value="GLOBIN"/>
    <property type="match status" value="1"/>
</dbReference>
<keyword evidence="5" id="KW-0560">Oxidoreductase</keyword>
<dbReference type="Gene3D" id="1.10.490.10">
    <property type="entry name" value="Globins"/>
    <property type="match status" value="1"/>
</dbReference>
<sequence>MTEETKAIIKSTAPVLKEHGEAITQAMYTNLFAAHPEAKDLFKNAAPDQYKKLANAVYAYAANIDNLGALGKGIEQMVSVHVKSDIQAHHYPWVGEALLAAIKQVLGDAATDDVINAWSDAYTFLAGVLIAKEKEAYQA</sequence>
<dbReference type="PANTHER" id="PTHR43396">
    <property type="entry name" value="FLAVOHEMOPROTEIN"/>
    <property type="match status" value="1"/>
</dbReference>
<keyword evidence="1" id="KW-0349">Heme</keyword>
<dbReference type="GO" id="GO:0046872">
    <property type="term" value="F:metal ion binding"/>
    <property type="evidence" value="ECO:0007669"/>
    <property type="project" value="UniProtKB-KW"/>
</dbReference>
<dbReference type="GO" id="GO:0008941">
    <property type="term" value="F:nitric oxide dioxygenase NAD(P)H activity"/>
    <property type="evidence" value="ECO:0007669"/>
    <property type="project" value="UniProtKB-EC"/>
</dbReference>
<evidence type="ECO:0000256" key="2">
    <source>
        <dbReference type="ARBA" id="ARBA00022723"/>
    </source>
</evidence>
<keyword evidence="5" id="KW-0223">Dioxygenase</keyword>
<dbReference type="InterPro" id="IPR012292">
    <property type="entry name" value="Globin/Proto"/>
</dbReference>
<dbReference type="PANTHER" id="PTHR43396:SF3">
    <property type="entry name" value="FLAVOHEMOPROTEIN"/>
    <property type="match status" value="1"/>
</dbReference>
<dbReference type="GO" id="GO:0071500">
    <property type="term" value="P:cellular response to nitrosative stress"/>
    <property type="evidence" value="ECO:0007669"/>
    <property type="project" value="TreeGrafter"/>
</dbReference>
<evidence type="ECO:0000313" key="5">
    <source>
        <dbReference type="EMBL" id="SFV51816.1"/>
    </source>
</evidence>
<dbReference type="SUPFAM" id="SSF46458">
    <property type="entry name" value="Globin-like"/>
    <property type="match status" value="1"/>
</dbReference>
<proteinExistence type="predicted"/>
<name>A0A1W1BE33_9ZZZZ</name>
<dbReference type="GO" id="GO:0046210">
    <property type="term" value="P:nitric oxide catabolic process"/>
    <property type="evidence" value="ECO:0007669"/>
    <property type="project" value="TreeGrafter"/>
</dbReference>
<keyword evidence="3" id="KW-0408">Iron</keyword>
<evidence type="ECO:0000256" key="3">
    <source>
        <dbReference type="ARBA" id="ARBA00023004"/>
    </source>
</evidence>
<dbReference type="GO" id="GO:0071949">
    <property type="term" value="F:FAD binding"/>
    <property type="evidence" value="ECO:0007669"/>
    <property type="project" value="TreeGrafter"/>
</dbReference>
<reference evidence="5" key="1">
    <citation type="submission" date="2016-10" db="EMBL/GenBank/DDBJ databases">
        <authorList>
            <person name="de Groot N.N."/>
        </authorList>
    </citation>
    <scope>NUCLEOTIDE SEQUENCE</scope>
</reference>
<protein>
    <submittedName>
        <fullName evidence="5">Flavohemoprotein (Hemoglobin-like protein) (Flavohemoglobin) (Nitric oxide dioxygenase)</fullName>
        <ecNumber evidence="5">1.14.12.17</ecNumber>
    </submittedName>
</protein>
<feature type="domain" description="Globin" evidence="4">
    <location>
        <begin position="1"/>
        <end position="134"/>
    </location>
</feature>
<dbReference type="GO" id="GO:0020037">
    <property type="term" value="F:heme binding"/>
    <property type="evidence" value="ECO:0007669"/>
    <property type="project" value="InterPro"/>
</dbReference>
<evidence type="ECO:0000256" key="1">
    <source>
        <dbReference type="ARBA" id="ARBA00022617"/>
    </source>
</evidence>
<dbReference type="EC" id="1.14.12.17" evidence="5"/>
<dbReference type="Pfam" id="PF00042">
    <property type="entry name" value="Globin"/>
    <property type="match status" value="1"/>
</dbReference>
<dbReference type="InterPro" id="IPR009050">
    <property type="entry name" value="Globin-like_sf"/>
</dbReference>
<dbReference type="EMBL" id="FPHF01000012">
    <property type="protein sequence ID" value="SFV51816.1"/>
    <property type="molecule type" value="Genomic_DNA"/>
</dbReference>
<dbReference type="InterPro" id="IPR000971">
    <property type="entry name" value="Globin"/>
</dbReference>
<organism evidence="5">
    <name type="scientific">hydrothermal vent metagenome</name>
    <dbReference type="NCBI Taxonomy" id="652676"/>
    <lineage>
        <taxon>unclassified sequences</taxon>
        <taxon>metagenomes</taxon>
        <taxon>ecological metagenomes</taxon>
    </lineage>
</organism>
<dbReference type="AlphaFoldDB" id="A0A1W1BE33"/>
<evidence type="ECO:0000259" key="4">
    <source>
        <dbReference type="PROSITE" id="PS01033"/>
    </source>
</evidence>
<gene>
    <name evidence="5" type="ORF">MNB_SM-4-1539</name>
</gene>
<keyword evidence="2" id="KW-0479">Metal-binding</keyword>
<accession>A0A1W1BE33</accession>
<dbReference type="PRINTS" id="PR00188">
    <property type="entry name" value="PLANTGLOBIN"/>
</dbReference>
<dbReference type="GO" id="GO:0019825">
    <property type="term" value="F:oxygen binding"/>
    <property type="evidence" value="ECO:0007669"/>
    <property type="project" value="InterPro"/>
</dbReference>